<evidence type="ECO:0000313" key="9">
    <source>
        <dbReference type="RefSeq" id="XP_024931317.3"/>
    </source>
</evidence>
<dbReference type="KEGG" id="zju:112492305"/>
<reference evidence="9" key="1">
    <citation type="submission" date="2025-08" db="UniProtKB">
        <authorList>
            <consortium name="RefSeq"/>
        </authorList>
    </citation>
    <scope>IDENTIFICATION</scope>
    <source>
        <tissue evidence="9">Seedling</tissue>
    </source>
</reference>
<dbReference type="GO" id="GO:0005737">
    <property type="term" value="C:cytoplasm"/>
    <property type="evidence" value="ECO:0007669"/>
    <property type="project" value="TreeGrafter"/>
</dbReference>
<evidence type="ECO:0000256" key="6">
    <source>
        <dbReference type="PROSITE-ProRule" id="PRU00175"/>
    </source>
</evidence>
<proteinExistence type="predicted"/>
<evidence type="ECO:0000313" key="8">
    <source>
        <dbReference type="Proteomes" id="UP001652623"/>
    </source>
</evidence>
<keyword evidence="4 6" id="KW-0863">Zinc-finger</keyword>
<name>A0A6P6GB02_ZIZJJ</name>
<accession>A0A6P6GB02</accession>
<dbReference type="EC" id="2.3.2.27" evidence="2"/>
<keyword evidence="8" id="KW-1185">Reference proteome</keyword>
<organism evidence="8 9">
    <name type="scientific">Ziziphus jujuba</name>
    <name type="common">Chinese jujube</name>
    <name type="synonym">Ziziphus sativa</name>
    <dbReference type="NCBI Taxonomy" id="326968"/>
    <lineage>
        <taxon>Eukaryota</taxon>
        <taxon>Viridiplantae</taxon>
        <taxon>Streptophyta</taxon>
        <taxon>Embryophyta</taxon>
        <taxon>Tracheophyta</taxon>
        <taxon>Spermatophyta</taxon>
        <taxon>Magnoliopsida</taxon>
        <taxon>eudicotyledons</taxon>
        <taxon>Gunneridae</taxon>
        <taxon>Pentapetalae</taxon>
        <taxon>rosids</taxon>
        <taxon>fabids</taxon>
        <taxon>Rosales</taxon>
        <taxon>Rhamnaceae</taxon>
        <taxon>Paliureae</taxon>
        <taxon>Ziziphus</taxon>
    </lineage>
</organism>
<keyword evidence="3" id="KW-0479">Metal-binding</keyword>
<dbReference type="PANTHER" id="PTHR15710">
    <property type="entry name" value="E3 UBIQUITIN-PROTEIN LIGASE PRAJA"/>
    <property type="match status" value="1"/>
</dbReference>
<evidence type="ECO:0000256" key="3">
    <source>
        <dbReference type="ARBA" id="ARBA00022723"/>
    </source>
</evidence>
<dbReference type="SUPFAM" id="SSF57850">
    <property type="entry name" value="RING/U-box"/>
    <property type="match status" value="1"/>
</dbReference>
<gene>
    <name evidence="9" type="primary">LOC112492305</name>
</gene>
<dbReference type="InParanoid" id="A0A6P6GB02"/>
<evidence type="ECO:0000256" key="4">
    <source>
        <dbReference type="ARBA" id="ARBA00022771"/>
    </source>
</evidence>
<evidence type="ECO:0000256" key="5">
    <source>
        <dbReference type="ARBA" id="ARBA00022833"/>
    </source>
</evidence>
<dbReference type="AlphaFoldDB" id="A0A6P6GB02"/>
<dbReference type="InterPro" id="IPR013083">
    <property type="entry name" value="Znf_RING/FYVE/PHD"/>
</dbReference>
<dbReference type="RefSeq" id="XP_024931317.3">
    <property type="nucleotide sequence ID" value="XM_025075549.3"/>
</dbReference>
<feature type="domain" description="RING-type" evidence="7">
    <location>
        <begin position="215"/>
        <end position="264"/>
    </location>
</feature>
<dbReference type="GO" id="GO:0016567">
    <property type="term" value="P:protein ubiquitination"/>
    <property type="evidence" value="ECO:0007669"/>
    <property type="project" value="TreeGrafter"/>
</dbReference>
<protein>
    <recommendedName>
        <fullName evidence="2">RING-type E3 ubiquitin transferase</fullName>
        <ecNumber evidence="2">2.3.2.27</ecNumber>
    </recommendedName>
</protein>
<dbReference type="GO" id="GO:0008270">
    <property type="term" value="F:zinc ion binding"/>
    <property type="evidence" value="ECO:0007669"/>
    <property type="project" value="UniProtKB-KW"/>
</dbReference>
<comment type="catalytic activity">
    <reaction evidence="1">
        <text>S-ubiquitinyl-[E2 ubiquitin-conjugating enzyme]-L-cysteine + [acceptor protein]-L-lysine = [E2 ubiquitin-conjugating enzyme]-L-cysteine + N(6)-ubiquitinyl-[acceptor protein]-L-lysine.</text>
        <dbReference type="EC" id="2.3.2.27"/>
    </reaction>
</comment>
<sequence>MAMEIHHEKNLCSCEIQAKEQVANRVNGVRVLGNQLLVEFEYEVEHHYFNISSETLHSTLLYKTQENNGKATFRCDISRLKDSTFIHKAVSAKLSSLQIHSQFHGEIAKEIIKYARKSIHRSFYDNDRSFFTLFAKVTRTHNMYRCERCLELQAMENSMVELQRRNCGMVPAKKSSVEKLLKRVRVVAAEEEDEEEEKYSRKRKMRRCVGENKTCTICLAEFGAGDGDGDGDMSRASCMPCLHVFHEDCIRTWLDNSHYCPVCRFEMPTDSRT</sequence>
<dbReference type="InterPro" id="IPR001841">
    <property type="entry name" value="Znf_RING"/>
</dbReference>
<dbReference type="Pfam" id="PF13639">
    <property type="entry name" value="zf-RING_2"/>
    <property type="match status" value="1"/>
</dbReference>
<dbReference type="InterPro" id="IPR011016">
    <property type="entry name" value="Znf_RING-CH"/>
</dbReference>
<dbReference type="PANTHER" id="PTHR15710:SF77">
    <property type="entry name" value="RING-H2 FINGER PROTEIN ATL21B"/>
    <property type="match status" value="1"/>
</dbReference>
<evidence type="ECO:0000256" key="1">
    <source>
        <dbReference type="ARBA" id="ARBA00000900"/>
    </source>
</evidence>
<dbReference type="GO" id="GO:0061630">
    <property type="term" value="F:ubiquitin protein ligase activity"/>
    <property type="evidence" value="ECO:0007669"/>
    <property type="project" value="UniProtKB-EC"/>
</dbReference>
<dbReference type="SMART" id="SM00184">
    <property type="entry name" value="RING"/>
    <property type="match status" value="1"/>
</dbReference>
<evidence type="ECO:0000259" key="7">
    <source>
        <dbReference type="PROSITE" id="PS50089"/>
    </source>
</evidence>
<dbReference type="Gene3D" id="3.30.40.10">
    <property type="entry name" value="Zinc/RING finger domain, C3HC4 (zinc finger)"/>
    <property type="match status" value="1"/>
</dbReference>
<dbReference type="GeneID" id="112492305"/>
<dbReference type="PROSITE" id="PS50089">
    <property type="entry name" value="ZF_RING_2"/>
    <property type="match status" value="1"/>
</dbReference>
<dbReference type="Proteomes" id="UP001652623">
    <property type="component" value="Chromosome 3"/>
</dbReference>
<evidence type="ECO:0000256" key="2">
    <source>
        <dbReference type="ARBA" id="ARBA00012483"/>
    </source>
</evidence>
<keyword evidence="5" id="KW-0862">Zinc</keyword>
<dbReference type="SMART" id="SM00744">
    <property type="entry name" value="RINGv"/>
    <property type="match status" value="1"/>
</dbReference>